<accession>A0A559IZC0</accession>
<protein>
    <submittedName>
        <fullName evidence="4">GerMN domain-containing protein</fullName>
    </submittedName>
</protein>
<proteinExistence type="predicted"/>
<evidence type="ECO:0000256" key="2">
    <source>
        <dbReference type="SAM" id="SignalP"/>
    </source>
</evidence>
<dbReference type="InterPro" id="IPR019606">
    <property type="entry name" value="GerMN"/>
</dbReference>
<reference evidence="4 5" key="1">
    <citation type="submission" date="2019-07" db="EMBL/GenBank/DDBJ databases">
        <authorList>
            <person name="Kim J."/>
        </authorList>
    </citation>
    <scope>NUCLEOTIDE SEQUENCE [LARGE SCALE GENOMIC DNA]</scope>
    <source>
        <strain evidence="4 5">N4</strain>
    </source>
</reference>
<dbReference type="Proteomes" id="UP000318102">
    <property type="component" value="Unassembled WGS sequence"/>
</dbReference>
<dbReference type="OrthoDB" id="1954033at2"/>
<dbReference type="Pfam" id="PF10646">
    <property type="entry name" value="Germane"/>
    <property type="match status" value="1"/>
</dbReference>
<dbReference type="EMBL" id="VNJK01000001">
    <property type="protein sequence ID" value="TVX92953.1"/>
    <property type="molecule type" value="Genomic_DNA"/>
</dbReference>
<feature type="domain" description="GerMN" evidence="3">
    <location>
        <begin position="73"/>
        <end position="178"/>
    </location>
</feature>
<gene>
    <name evidence="4" type="ORF">FPZ44_07715</name>
</gene>
<sequence length="195" mass="21593">MKRRNWIILATLVLAMSIVSACGNKSTAPAPAEPPATTGQNPPPTTGEQTPVQPEQKPEETPKPEKKEQTIKVYISDDQLMELKSYDKSFSYTTDKERFDAVLAALQKTDVPNTYALWEQIQFKSHKFDNGTLTIDIHIPEGANLGSGGEQFALDALTQTLFQFEDVKAIDILIDGQATESLMGHVTLEHPIKRP</sequence>
<feature type="signal peptide" evidence="2">
    <location>
        <begin position="1"/>
        <end position="21"/>
    </location>
</feature>
<feature type="compositionally biased region" description="Low complexity" evidence="1">
    <location>
        <begin position="27"/>
        <end position="38"/>
    </location>
</feature>
<name>A0A559IZC0_9BACL</name>
<feature type="chain" id="PRO_5021704656" evidence="2">
    <location>
        <begin position="22"/>
        <end position="195"/>
    </location>
</feature>
<evidence type="ECO:0000313" key="4">
    <source>
        <dbReference type="EMBL" id="TVX92953.1"/>
    </source>
</evidence>
<dbReference type="RefSeq" id="WP_144988949.1">
    <property type="nucleotide sequence ID" value="NZ_VNJK01000001.1"/>
</dbReference>
<dbReference type="PROSITE" id="PS51257">
    <property type="entry name" value="PROKAR_LIPOPROTEIN"/>
    <property type="match status" value="1"/>
</dbReference>
<organism evidence="4 5">
    <name type="scientific">Paenibacillus agilis</name>
    <dbReference type="NCBI Taxonomy" id="3020863"/>
    <lineage>
        <taxon>Bacteria</taxon>
        <taxon>Bacillati</taxon>
        <taxon>Bacillota</taxon>
        <taxon>Bacilli</taxon>
        <taxon>Bacillales</taxon>
        <taxon>Paenibacillaceae</taxon>
        <taxon>Paenibacillus</taxon>
    </lineage>
</organism>
<feature type="compositionally biased region" description="Basic and acidic residues" evidence="1">
    <location>
        <begin position="56"/>
        <end position="69"/>
    </location>
</feature>
<feature type="region of interest" description="Disordered" evidence="1">
    <location>
        <begin position="24"/>
        <end position="69"/>
    </location>
</feature>
<keyword evidence="2" id="KW-0732">Signal</keyword>
<dbReference type="AlphaFoldDB" id="A0A559IZC0"/>
<keyword evidence="5" id="KW-1185">Reference proteome</keyword>
<comment type="caution">
    <text evidence="4">The sequence shown here is derived from an EMBL/GenBank/DDBJ whole genome shotgun (WGS) entry which is preliminary data.</text>
</comment>
<evidence type="ECO:0000256" key="1">
    <source>
        <dbReference type="SAM" id="MobiDB-lite"/>
    </source>
</evidence>
<evidence type="ECO:0000259" key="3">
    <source>
        <dbReference type="Pfam" id="PF10646"/>
    </source>
</evidence>
<evidence type="ECO:0000313" key="5">
    <source>
        <dbReference type="Proteomes" id="UP000318102"/>
    </source>
</evidence>